<dbReference type="GO" id="GO:0032956">
    <property type="term" value="P:regulation of actin cytoskeleton organization"/>
    <property type="evidence" value="ECO:0007669"/>
    <property type="project" value="TreeGrafter"/>
</dbReference>
<dbReference type="AlphaFoldDB" id="A0AAN8X406"/>
<feature type="compositionally biased region" description="Acidic residues" evidence="3">
    <location>
        <begin position="506"/>
        <end position="516"/>
    </location>
</feature>
<dbReference type="InterPro" id="IPR047165">
    <property type="entry name" value="RHG17/44/SH3BP1-like"/>
</dbReference>
<feature type="compositionally biased region" description="Pro residues" evidence="3">
    <location>
        <begin position="452"/>
        <end position="470"/>
    </location>
</feature>
<feature type="region of interest" description="Disordered" evidence="3">
    <location>
        <begin position="506"/>
        <end position="633"/>
    </location>
</feature>
<comment type="caution">
    <text evidence="5">The sequence shown here is derived from an EMBL/GenBank/DDBJ whole genome shotgun (WGS) entry which is preliminary data.</text>
</comment>
<feature type="compositionally biased region" description="Polar residues" evidence="3">
    <location>
        <begin position="578"/>
        <end position="594"/>
    </location>
</feature>
<feature type="compositionally biased region" description="Polar residues" evidence="3">
    <location>
        <begin position="618"/>
        <end position="630"/>
    </location>
</feature>
<evidence type="ECO:0000259" key="4">
    <source>
        <dbReference type="PROSITE" id="PS50238"/>
    </source>
</evidence>
<feature type="domain" description="Rho-GAP" evidence="4">
    <location>
        <begin position="94"/>
        <end position="298"/>
    </location>
</feature>
<accession>A0AAN8X406</accession>
<dbReference type="Proteomes" id="UP001381693">
    <property type="component" value="Unassembled WGS sequence"/>
</dbReference>
<keyword evidence="2" id="KW-0597">Phosphoprotein</keyword>
<dbReference type="SMART" id="SM00324">
    <property type="entry name" value="RhoGAP"/>
    <property type="match status" value="1"/>
</dbReference>
<dbReference type="InterPro" id="IPR000198">
    <property type="entry name" value="RhoGAP_dom"/>
</dbReference>
<reference evidence="5 6" key="1">
    <citation type="submission" date="2023-11" db="EMBL/GenBank/DDBJ databases">
        <title>Halocaridina rubra genome assembly.</title>
        <authorList>
            <person name="Smith C."/>
        </authorList>
    </citation>
    <scope>NUCLEOTIDE SEQUENCE [LARGE SCALE GENOMIC DNA]</scope>
    <source>
        <strain evidence="5">EP-1</strain>
        <tissue evidence="5">Whole</tissue>
    </source>
</reference>
<feature type="region of interest" description="Disordered" evidence="3">
    <location>
        <begin position="666"/>
        <end position="705"/>
    </location>
</feature>
<dbReference type="FunFam" id="1.10.555.10:FF:000001">
    <property type="entry name" value="Rho GTPase activating protein 44"/>
    <property type="match status" value="1"/>
</dbReference>
<sequence>MTVCKFVHGYNRVDRDGYFDMAGTELEVIILSFDTYACDIFSLLARHREVSQYVYGYMELQREYLHNTLMRLDKAIPDMRQQLEASSCSPVYGVPLHDHLRIVQKEIAVPIEVCVRRLIEVGLNEEGLFRVAGSASKVRRLKGAFDANLVTSETLALADDHDRDYDVHVVAGALKCYLRELPEPLLTHLLHDNWLEAVRQKDHQLRLKSLWMVVQQIPPTNLANLRHLIKFLAILAVNASINKMTPGNIAIVIAPNLIWAQRETDEQPDFSTLGRNMSLTNDYRSVVENLIEYNDYFFKEDVDFGVIPCVPPSPYQVHDALNGALPATVQPRTGPQTHRRNASADFNRVDAAGGNLAATSTIADCDSPKQPQKTRKKQAPRPPQQIRPVSTCGGSTSGQITQDAQAAISTTSASASPEQIRSKTPPRDGSQQVTPAPASRLHHNNSIKRPTAEPPRPPGSIAPAKPPRPNLPNMSNLENQDRLSAPADDADGKLVPLGFDLLQEGVDVESSSDDSEVFLRKTSNDSEGVKPIGFVVDGDASKDDQNNSPKSSRSFRQSLENVLQLQAAGQPVALPRHSNFSSSTIPNEGDNTLQPVLPVPRAGSTGESNRPVMPPTPVQRTTIPASTATATVPRVIKESHQTSVEKAEPVQRIDKPALPEKPCIMNRSTITVDHSKPQVPEKPSSVHHRPTSTISDSGSTSVPVS</sequence>
<dbReference type="SUPFAM" id="SSF48350">
    <property type="entry name" value="GTPase activation domain, GAP"/>
    <property type="match status" value="1"/>
</dbReference>
<organism evidence="5 6">
    <name type="scientific">Halocaridina rubra</name>
    <name type="common">Hawaiian red shrimp</name>
    <dbReference type="NCBI Taxonomy" id="373956"/>
    <lineage>
        <taxon>Eukaryota</taxon>
        <taxon>Metazoa</taxon>
        <taxon>Ecdysozoa</taxon>
        <taxon>Arthropoda</taxon>
        <taxon>Crustacea</taxon>
        <taxon>Multicrustacea</taxon>
        <taxon>Malacostraca</taxon>
        <taxon>Eumalacostraca</taxon>
        <taxon>Eucarida</taxon>
        <taxon>Decapoda</taxon>
        <taxon>Pleocyemata</taxon>
        <taxon>Caridea</taxon>
        <taxon>Atyoidea</taxon>
        <taxon>Atyidae</taxon>
        <taxon>Halocaridina</taxon>
    </lineage>
</organism>
<evidence type="ECO:0000313" key="6">
    <source>
        <dbReference type="Proteomes" id="UP001381693"/>
    </source>
</evidence>
<dbReference type="InterPro" id="IPR008936">
    <property type="entry name" value="Rho_GTPase_activation_prot"/>
</dbReference>
<name>A0AAN8X406_HALRR</name>
<dbReference type="Pfam" id="PF00620">
    <property type="entry name" value="RhoGAP"/>
    <property type="match status" value="1"/>
</dbReference>
<keyword evidence="6" id="KW-1185">Reference proteome</keyword>
<keyword evidence="1" id="KW-0343">GTPase activation</keyword>
<dbReference type="EMBL" id="JAXCGZ010008632">
    <property type="protein sequence ID" value="KAK7077520.1"/>
    <property type="molecule type" value="Genomic_DNA"/>
</dbReference>
<dbReference type="PROSITE" id="PS50238">
    <property type="entry name" value="RHOGAP"/>
    <property type="match status" value="1"/>
</dbReference>
<feature type="compositionally biased region" description="Basic and acidic residues" evidence="3">
    <location>
        <begin position="517"/>
        <end position="528"/>
    </location>
</feature>
<dbReference type="Gene3D" id="1.10.555.10">
    <property type="entry name" value="Rho GTPase activation protein"/>
    <property type="match status" value="1"/>
</dbReference>
<feature type="compositionally biased region" description="Low complexity" evidence="3">
    <location>
        <begin position="399"/>
        <end position="416"/>
    </location>
</feature>
<dbReference type="PANTHER" id="PTHR14130:SF14">
    <property type="entry name" value="RHO GTPASE-ACTIVATING PROTEIN 92B"/>
    <property type="match status" value="1"/>
</dbReference>
<evidence type="ECO:0000256" key="2">
    <source>
        <dbReference type="ARBA" id="ARBA00022553"/>
    </source>
</evidence>
<feature type="compositionally biased region" description="Polar residues" evidence="3">
    <location>
        <begin position="546"/>
        <end position="564"/>
    </location>
</feature>
<dbReference type="GO" id="GO:0007165">
    <property type="term" value="P:signal transduction"/>
    <property type="evidence" value="ECO:0007669"/>
    <property type="project" value="InterPro"/>
</dbReference>
<evidence type="ECO:0000256" key="3">
    <source>
        <dbReference type="SAM" id="MobiDB-lite"/>
    </source>
</evidence>
<protein>
    <submittedName>
        <fullName evidence="5">Rho GTPase-activating protein 17</fullName>
    </submittedName>
</protein>
<gene>
    <name evidence="5" type="primary">ARHGAP17</name>
    <name evidence="5" type="ORF">SK128_027516</name>
</gene>
<dbReference type="PANTHER" id="PTHR14130">
    <property type="entry name" value="3BP-1 RELATED RHOGAP"/>
    <property type="match status" value="1"/>
</dbReference>
<evidence type="ECO:0000313" key="5">
    <source>
        <dbReference type="EMBL" id="KAK7077520.1"/>
    </source>
</evidence>
<feature type="compositionally biased region" description="Polar residues" evidence="3">
    <location>
        <begin position="691"/>
        <end position="705"/>
    </location>
</feature>
<dbReference type="GO" id="GO:0005096">
    <property type="term" value="F:GTPase activator activity"/>
    <property type="evidence" value="ECO:0007669"/>
    <property type="project" value="UniProtKB-KW"/>
</dbReference>
<proteinExistence type="predicted"/>
<feature type="region of interest" description="Disordered" evidence="3">
    <location>
        <begin position="358"/>
        <end position="493"/>
    </location>
</feature>
<feature type="non-terminal residue" evidence="5">
    <location>
        <position position="705"/>
    </location>
</feature>
<evidence type="ECO:0000256" key="1">
    <source>
        <dbReference type="ARBA" id="ARBA00022468"/>
    </source>
</evidence>
<dbReference type="GO" id="GO:0035020">
    <property type="term" value="P:regulation of Rac protein signal transduction"/>
    <property type="evidence" value="ECO:0007669"/>
    <property type="project" value="TreeGrafter"/>
</dbReference>
<feature type="region of interest" description="Disordered" evidence="3">
    <location>
        <begin position="326"/>
        <end position="345"/>
    </location>
</feature>